<name>A0A1M6Q3B7_9FIRM</name>
<protein>
    <recommendedName>
        <fullName evidence="4">Transposase IS116/IS110/IS902 family protein</fullName>
    </recommendedName>
</protein>
<feature type="region of interest" description="Disordered" evidence="1">
    <location>
        <begin position="41"/>
        <end position="60"/>
    </location>
</feature>
<evidence type="ECO:0008006" key="4">
    <source>
        <dbReference type="Google" id="ProtNLM"/>
    </source>
</evidence>
<feature type="compositionally biased region" description="Basic residues" evidence="1">
    <location>
        <begin position="48"/>
        <end position="60"/>
    </location>
</feature>
<dbReference type="EMBL" id="FQZV01000080">
    <property type="protein sequence ID" value="SHK14745.1"/>
    <property type="molecule type" value="Genomic_DNA"/>
</dbReference>
<proteinExistence type="predicted"/>
<feature type="non-terminal residue" evidence="2">
    <location>
        <position position="1"/>
    </location>
</feature>
<dbReference type="AlphaFoldDB" id="A0A1M6Q3B7"/>
<reference evidence="3" key="1">
    <citation type="submission" date="2016-11" db="EMBL/GenBank/DDBJ databases">
        <authorList>
            <person name="Varghese N."/>
            <person name="Submissions S."/>
        </authorList>
    </citation>
    <scope>NUCLEOTIDE SEQUENCE [LARGE SCALE GENOMIC DNA]</scope>
    <source>
        <strain evidence="3">DSM 17957</strain>
    </source>
</reference>
<sequence>DYYHKKCETKKKKVALVAVMHKLLHYIFAVLRDEKPFEIRSPQDHQSWRKTKNSNKIKAA</sequence>
<dbReference type="Proteomes" id="UP000184536">
    <property type="component" value="Unassembled WGS sequence"/>
</dbReference>
<evidence type="ECO:0000313" key="3">
    <source>
        <dbReference type="Proteomes" id="UP000184536"/>
    </source>
</evidence>
<keyword evidence="3" id="KW-1185">Reference proteome</keyword>
<dbReference type="STRING" id="1121919.SAMN02745975_03751"/>
<organism evidence="2 3">
    <name type="scientific">Geosporobacter subterraneus DSM 17957</name>
    <dbReference type="NCBI Taxonomy" id="1121919"/>
    <lineage>
        <taxon>Bacteria</taxon>
        <taxon>Bacillati</taxon>
        <taxon>Bacillota</taxon>
        <taxon>Clostridia</taxon>
        <taxon>Peptostreptococcales</taxon>
        <taxon>Thermotaleaceae</taxon>
        <taxon>Geosporobacter</taxon>
    </lineage>
</organism>
<accession>A0A1M6Q3B7</accession>
<evidence type="ECO:0000313" key="2">
    <source>
        <dbReference type="EMBL" id="SHK14745.1"/>
    </source>
</evidence>
<evidence type="ECO:0000256" key="1">
    <source>
        <dbReference type="SAM" id="MobiDB-lite"/>
    </source>
</evidence>
<gene>
    <name evidence="2" type="ORF">SAMN02745975_03751</name>
</gene>